<accession>E2AWY4</accession>
<feature type="non-terminal residue" evidence="1">
    <location>
        <position position="1"/>
    </location>
</feature>
<dbReference type="EMBL" id="GL443439">
    <property type="protein sequence ID" value="EFN62055.1"/>
    <property type="molecule type" value="Genomic_DNA"/>
</dbReference>
<evidence type="ECO:0000313" key="2">
    <source>
        <dbReference type="Proteomes" id="UP000000311"/>
    </source>
</evidence>
<keyword evidence="2" id="KW-1185">Reference proteome</keyword>
<feature type="non-terminal residue" evidence="1">
    <location>
        <position position="48"/>
    </location>
</feature>
<name>E2AWY4_CAMFO</name>
<evidence type="ECO:0000313" key="1">
    <source>
        <dbReference type="EMBL" id="EFN62055.1"/>
    </source>
</evidence>
<dbReference type="AlphaFoldDB" id="E2AWY4"/>
<reference evidence="1 2" key="1">
    <citation type="journal article" date="2010" name="Science">
        <title>Genomic comparison of the ants Camponotus floridanus and Harpegnathos saltator.</title>
        <authorList>
            <person name="Bonasio R."/>
            <person name="Zhang G."/>
            <person name="Ye C."/>
            <person name="Mutti N.S."/>
            <person name="Fang X."/>
            <person name="Qin N."/>
            <person name="Donahue G."/>
            <person name="Yang P."/>
            <person name="Li Q."/>
            <person name="Li C."/>
            <person name="Zhang P."/>
            <person name="Huang Z."/>
            <person name="Berger S.L."/>
            <person name="Reinberg D."/>
            <person name="Wang J."/>
            <person name="Liebig J."/>
        </authorList>
    </citation>
    <scope>NUCLEOTIDE SEQUENCE [LARGE SCALE GENOMIC DNA]</scope>
    <source>
        <strain evidence="2">C129</strain>
    </source>
</reference>
<protein>
    <submittedName>
        <fullName evidence="1">Uncharacterized protein</fullName>
    </submittedName>
</protein>
<proteinExistence type="predicted"/>
<gene>
    <name evidence="1" type="ORF">EAG_13327</name>
</gene>
<organism evidence="2">
    <name type="scientific">Camponotus floridanus</name>
    <name type="common">Florida carpenter ant</name>
    <dbReference type="NCBI Taxonomy" id="104421"/>
    <lineage>
        <taxon>Eukaryota</taxon>
        <taxon>Metazoa</taxon>
        <taxon>Ecdysozoa</taxon>
        <taxon>Arthropoda</taxon>
        <taxon>Hexapoda</taxon>
        <taxon>Insecta</taxon>
        <taxon>Pterygota</taxon>
        <taxon>Neoptera</taxon>
        <taxon>Endopterygota</taxon>
        <taxon>Hymenoptera</taxon>
        <taxon>Apocrita</taxon>
        <taxon>Aculeata</taxon>
        <taxon>Formicoidea</taxon>
        <taxon>Formicidae</taxon>
        <taxon>Formicinae</taxon>
        <taxon>Camponotus</taxon>
    </lineage>
</organism>
<sequence>ILPTDSIETTRISVANILHRFLSTKKHITYCDRYILNSYAEDISFLQE</sequence>
<dbReference type="Proteomes" id="UP000000311">
    <property type="component" value="Unassembled WGS sequence"/>
</dbReference>
<dbReference type="InParanoid" id="E2AWY4"/>